<sequence>MIKNFKWLFLVSLTFVACNNSDDVVTDANSIDGSPLTAGSANFSKYVALGNSLCAGYSDGALFKAGQEGSYPNILAQQFALVGGGDFKTPYMSDNIGGMLAGGTMIQTPRLYFNGTGPVPVSGTPTTELTNHLTGPFNNLGVPGAKSYHLLAPGYGSLAGIATGQANPYYVRFASSATSKVIDDAVAQSPTFFSLWIGNNDVLGYATSGGTGVNQTGNMNPATYGGSDITDPTFFAGVYNNLVTALTANGAKGVVSNIPYVTSVPYFTTVPTNAIPGLPAASATQLNQLFGGINNALTAAGLPTRFATLKADDGNAATDDSNPLLIKDESLLNIATQITSALTAAGYPAATAGFLGGLYGQARHASNATATKDYILLTARTVIGTTQTGAPSPFNTIGVSYPMADNTTLTASEVAEVKTATDAYNNAIRSIATAKGLAFVDANAVLNQVATTTGYTANGFTMLSTYVTGGAFSLDGIHPSPRGYALIANKFLEAINTKYGSNFKGVDLGKYRILFPASL</sequence>
<accession>A0A2H3KKL8</accession>
<dbReference type="GO" id="GO:0016788">
    <property type="term" value="F:hydrolase activity, acting on ester bonds"/>
    <property type="evidence" value="ECO:0007669"/>
    <property type="project" value="InterPro"/>
</dbReference>
<dbReference type="SUPFAM" id="SSF52266">
    <property type="entry name" value="SGNH hydrolase"/>
    <property type="match status" value="2"/>
</dbReference>
<proteinExistence type="predicted"/>
<dbReference type="InterPro" id="IPR001087">
    <property type="entry name" value="GDSL"/>
</dbReference>
<comment type="caution">
    <text evidence="1">The sequence shown here is derived from an EMBL/GenBank/DDBJ whole genome shotgun (WGS) entry which is preliminary data.</text>
</comment>
<evidence type="ECO:0000313" key="2">
    <source>
        <dbReference type="Proteomes" id="UP000220828"/>
    </source>
</evidence>
<organism evidence="1 2">
    <name type="scientific">Flavobacterium branchiophilum</name>
    <dbReference type="NCBI Taxonomy" id="55197"/>
    <lineage>
        <taxon>Bacteria</taxon>
        <taxon>Pseudomonadati</taxon>
        <taxon>Bacteroidota</taxon>
        <taxon>Flavobacteriia</taxon>
        <taxon>Flavobacteriales</taxon>
        <taxon>Flavobacteriaceae</taxon>
        <taxon>Flavobacterium</taxon>
    </lineage>
</organism>
<dbReference type="Gene3D" id="3.40.50.1110">
    <property type="entry name" value="SGNH hydrolase"/>
    <property type="match status" value="2"/>
</dbReference>
<evidence type="ECO:0000313" key="1">
    <source>
        <dbReference type="EMBL" id="PDS23284.1"/>
    </source>
</evidence>
<dbReference type="PROSITE" id="PS51257">
    <property type="entry name" value="PROKAR_LIPOPROTEIN"/>
    <property type="match status" value="1"/>
</dbReference>
<dbReference type="Proteomes" id="UP000220828">
    <property type="component" value="Unassembled WGS sequence"/>
</dbReference>
<name>A0A2H3KKL8_9FLAO</name>
<reference evidence="1 2" key="1">
    <citation type="submission" date="2017-09" db="EMBL/GenBank/DDBJ databases">
        <title>Whole genomes of Flavobacteriaceae.</title>
        <authorList>
            <person name="Stine C."/>
            <person name="Li C."/>
            <person name="Tadesse D."/>
        </authorList>
    </citation>
    <scope>NUCLEOTIDE SEQUENCE [LARGE SCALE GENOMIC DNA]</scope>
    <source>
        <strain evidence="1 2">ATCC 35036</strain>
    </source>
</reference>
<protein>
    <submittedName>
        <fullName evidence="1">G-D-S-L family lipolytic protein</fullName>
    </submittedName>
</protein>
<gene>
    <name evidence="1" type="ORF">B0A77_11140</name>
</gene>
<dbReference type="AlphaFoldDB" id="A0A2H3KKL8"/>
<dbReference type="OrthoDB" id="9764164at2"/>
<dbReference type="EMBL" id="PCMW01000064">
    <property type="protein sequence ID" value="PDS23284.1"/>
    <property type="molecule type" value="Genomic_DNA"/>
</dbReference>
<dbReference type="Pfam" id="PF00657">
    <property type="entry name" value="Lipase_GDSL"/>
    <property type="match status" value="1"/>
</dbReference>
<dbReference type="RefSeq" id="WP_097554484.1">
    <property type="nucleotide sequence ID" value="NZ_PCMW01000064.1"/>
</dbReference>
<dbReference type="InterPro" id="IPR036514">
    <property type="entry name" value="SGNH_hydro_sf"/>
</dbReference>